<keyword evidence="2" id="KW-1185">Reference proteome</keyword>
<dbReference type="InterPro" id="IPR027417">
    <property type="entry name" value="P-loop_NTPase"/>
</dbReference>
<comment type="caution">
    <text evidence="1">The sequence shown here is derived from an EMBL/GenBank/DDBJ whole genome shotgun (WGS) entry which is preliminary data.</text>
</comment>
<dbReference type="Gene3D" id="3.40.50.300">
    <property type="entry name" value="P-loop containing nucleotide triphosphate hydrolases"/>
    <property type="match status" value="1"/>
</dbReference>
<name>A0ABN9UHR3_9DINO</name>
<organism evidence="1 2">
    <name type="scientific">Prorocentrum cordatum</name>
    <dbReference type="NCBI Taxonomy" id="2364126"/>
    <lineage>
        <taxon>Eukaryota</taxon>
        <taxon>Sar</taxon>
        <taxon>Alveolata</taxon>
        <taxon>Dinophyceae</taxon>
        <taxon>Prorocentrales</taxon>
        <taxon>Prorocentraceae</taxon>
        <taxon>Prorocentrum</taxon>
    </lineage>
</organism>
<evidence type="ECO:0000313" key="1">
    <source>
        <dbReference type="EMBL" id="CAK0859196.1"/>
    </source>
</evidence>
<reference evidence="1" key="1">
    <citation type="submission" date="2023-10" db="EMBL/GenBank/DDBJ databases">
        <authorList>
            <person name="Chen Y."/>
            <person name="Shah S."/>
            <person name="Dougan E. K."/>
            <person name="Thang M."/>
            <person name="Chan C."/>
        </authorList>
    </citation>
    <scope>NUCLEOTIDE SEQUENCE [LARGE SCALE GENOMIC DNA]</scope>
</reference>
<accession>A0ABN9UHR3</accession>
<gene>
    <name evidence="1" type="ORF">PCOR1329_LOCUS48627</name>
</gene>
<evidence type="ECO:0000313" key="2">
    <source>
        <dbReference type="Proteomes" id="UP001189429"/>
    </source>
</evidence>
<dbReference type="Proteomes" id="UP001189429">
    <property type="component" value="Unassembled WGS sequence"/>
</dbReference>
<sequence length="191" mass="21057">MILRQPEQRILSGFAHDKHGAGPNNSHLDVLSYAKLVQGCQVRMLLGSTCYDRRRLNESTITGEHIGKAIKALDEGFAFVGILEEIELSVCLFHAMFGGACRAAEFVNIRPSYDRFRRGPQRMQATADHNVSVLSGWTDEIDRPLYEHAVGIVHSNIRYGVHGEACRSSICPCCPEAFPADGSEFAPPMGP</sequence>
<proteinExistence type="predicted"/>
<dbReference type="EMBL" id="CAUYUJ010015874">
    <property type="protein sequence ID" value="CAK0859196.1"/>
    <property type="molecule type" value="Genomic_DNA"/>
</dbReference>
<protein>
    <submittedName>
        <fullName evidence="1">Uncharacterized protein</fullName>
    </submittedName>
</protein>